<keyword evidence="6" id="KW-1185">Reference proteome</keyword>
<dbReference type="Gene3D" id="3.40.1410.10">
    <property type="entry name" value="Chorismate lyase-like"/>
    <property type="match status" value="1"/>
</dbReference>
<dbReference type="PROSITE" id="PS50949">
    <property type="entry name" value="HTH_GNTR"/>
    <property type="match status" value="1"/>
</dbReference>
<evidence type="ECO:0000313" key="5">
    <source>
        <dbReference type="EMBL" id="MFC3040697.1"/>
    </source>
</evidence>
<dbReference type="SUPFAM" id="SSF64288">
    <property type="entry name" value="Chorismate lyase-like"/>
    <property type="match status" value="1"/>
</dbReference>
<keyword evidence="3" id="KW-0804">Transcription</keyword>
<comment type="caution">
    <text evidence="5">The sequence shown here is derived from an EMBL/GenBank/DDBJ whole genome shotgun (WGS) entry which is preliminary data.</text>
</comment>
<evidence type="ECO:0000259" key="4">
    <source>
        <dbReference type="PROSITE" id="PS50949"/>
    </source>
</evidence>
<evidence type="ECO:0000256" key="2">
    <source>
        <dbReference type="ARBA" id="ARBA00023125"/>
    </source>
</evidence>
<dbReference type="InterPro" id="IPR011663">
    <property type="entry name" value="UTRA"/>
</dbReference>
<dbReference type="RefSeq" id="WP_390272192.1">
    <property type="nucleotide sequence ID" value="NZ_JBHRSA010000042.1"/>
</dbReference>
<dbReference type="InterPro" id="IPR036388">
    <property type="entry name" value="WH-like_DNA-bd_sf"/>
</dbReference>
<dbReference type="Pfam" id="PF00392">
    <property type="entry name" value="GntR"/>
    <property type="match status" value="1"/>
</dbReference>
<evidence type="ECO:0000256" key="1">
    <source>
        <dbReference type="ARBA" id="ARBA00023015"/>
    </source>
</evidence>
<reference evidence="6" key="1">
    <citation type="journal article" date="2019" name="Int. J. Syst. Evol. Microbiol.">
        <title>The Global Catalogue of Microorganisms (GCM) 10K type strain sequencing project: providing services to taxonomists for standard genome sequencing and annotation.</title>
        <authorList>
            <consortium name="The Broad Institute Genomics Platform"/>
            <consortium name="The Broad Institute Genome Sequencing Center for Infectious Disease"/>
            <person name="Wu L."/>
            <person name="Ma J."/>
        </authorList>
    </citation>
    <scope>NUCLEOTIDE SEQUENCE [LARGE SCALE GENOMIC DNA]</scope>
    <source>
        <strain evidence="6">KCTC 13128</strain>
    </source>
</reference>
<proteinExistence type="predicted"/>
<accession>A0ABV7CWL0</accession>
<dbReference type="PRINTS" id="PR00035">
    <property type="entry name" value="HTHGNTR"/>
</dbReference>
<keyword evidence="2" id="KW-0238">DNA-binding</keyword>
<evidence type="ECO:0000313" key="6">
    <source>
        <dbReference type="Proteomes" id="UP001595279"/>
    </source>
</evidence>
<dbReference type="Pfam" id="PF07702">
    <property type="entry name" value="UTRA"/>
    <property type="match status" value="1"/>
</dbReference>
<dbReference type="SMART" id="SM00866">
    <property type="entry name" value="UTRA"/>
    <property type="match status" value="1"/>
</dbReference>
<dbReference type="SMART" id="SM00345">
    <property type="entry name" value="HTH_GNTR"/>
    <property type="match status" value="1"/>
</dbReference>
<dbReference type="InterPro" id="IPR036390">
    <property type="entry name" value="WH_DNA-bd_sf"/>
</dbReference>
<feature type="domain" description="HTH gntR-type" evidence="4">
    <location>
        <begin position="9"/>
        <end position="75"/>
    </location>
</feature>
<gene>
    <name evidence="5" type="ORF">ACFOGI_10600</name>
</gene>
<dbReference type="SUPFAM" id="SSF46785">
    <property type="entry name" value="Winged helix' DNA-binding domain"/>
    <property type="match status" value="1"/>
</dbReference>
<dbReference type="InterPro" id="IPR028978">
    <property type="entry name" value="Chorismate_lyase_/UTRA_dom_sf"/>
</dbReference>
<dbReference type="InterPro" id="IPR050679">
    <property type="entry name" value="Bact_HTH_transcr_reg"/>
</dbReference>
<dbReference type="InterPro" id="IPR000524">
    <property type="entry name" value="Tscrpt_reg_HTH_GntR"/>
</dbReference>
<dbReference type="CDD" id="cd07377">
    <property type="entry name" value="WHTH_GntR"/>
    <property type="match status" value="1"/>
</dbReference>
<dbReference type="Gene3D" id="1.10.10.10">
    <property type="entry name" value="Winged helix-like DNA-binding domain superfamily/Winged helix DNA-binding domain"/>
    <property type="match status" value="1"/>
</dbReference>
<evidence type="ECO:0000256" key="3">
    <source>
        <dbReference type="ARBA" id="ARBA00023163"/>
    </source>
</evidence>
<dbReference type="PANTHER" id="PTHR44846">
    <property type="entry name" value="MANNOSYL-D-GLYCERATE TRANSPORT/METABOLISM SYSTEM REPRESSOR MNGR-RELATED"/>
    <property type="match status" value="1"/>
</dbReference>
<organism evidence="5 6">
    <name type="scientific">Virgibacillus xinjiangensis</name>
    <dbReference type="NCBI Taxonomy" id="393090"/>
    <lineage>
        <taxon>Bacteria</taxon>
        <taxon>Bacillati</taxon>
        <taxon>Bacillota</taxon>
        <taxon>Bacilli</taxon>
        <taxon>Bacillales</taxon>
        <taxon>Bacillaceae</taxon>
        <taxon>Virgibacillus</taxon>
    </lineage>
</organism>
<dbReference type="Proteomes" id="UP001595279">
    <property type="component" value="Unassembled WGS sequence"/>
</dbReference>
<sequence length="240" mass="27584">MPLDYNNSIPLYIQLKERLEQRITSGSYGPKIPSEREIMDEFYVSRSTVRQAVAELVKDGVLTRKPGRGTFVALKPIDDWLGSLSSTTETIERMGMRSGAKLLKSEIIELPDHLQKETGLSHAFHFKRLRYANHTPMGIENHYYPIELGEKINSYDLNEVTLYDLLETKLGINTFEADQVIKSSTPSREDAKLLGVSRHDSVLVTDRKLMDIHGSFVEFEHAFYRSDMYSFKIKLSRKHN</sequence>
<name>A0ABV7CWL0_9BACI</name>
<dbReference type="EMBL" id="JBHRSA010000042">
    <property type="protein sequence ID" value="MFC3040697.1"/>
    <property type="molecule type" value="Genomic_DNA"/>
</dbReference>
<dbReference type="PANTHER" id="PTHR44846:SF1">
    <property type="entry name" value="MANNOSYL-D-GLYCERATE TRANSPORT_METABOLISM SYSTEM REPRESSOR MNGR-RELATED"/>
    <property type="match status" value="1"/>
</dbReference>
<protein>
    <submittedName>
        <fullName evidence="5">GntR family transcriptional regulator</fullName>
    </submittedName>
</protein>
<keyword evidence="1" id="KW-0805">Transcription regulation</keyword>